<evidence type="ECO:0000256" key="4">
    <source>
        <dbReference type="ARBA" id="ARBA00022519"/>
    </source>
</evidence>
<keyword evidence="4" id="KW-0997">Cell inner membrane</keyword>
<name>A0ABP3PUT2_9PROT</name>
<sequence>MPPTSLLRIGYVALTDAAPLLAGDELGFFARQGLRVSLSEEGSWATVRDKVALGALDGAQMLGPMPIALASGLGGVSARLSVGAGIGCNGNTITLSSALADEAGVDGQGALAPDAFAAAVRARGVAGRPPVRLAAVFPFSSHNYLLRHWLALGGLDPDRDLTLAVVPPVRAVRALADGEVDGFCAGEPWGSHAAAIGAGRVALATGDIWPDHPEKVLAFREGLPREAAVALTATGIAAARWLDDPANRDDAVALMHARVFPALSRDTVRLAFEGRVPAAPGGATRLLSAPLRFRPATLARAEAAAWWLGQMRRWNHLPASVPAAEALAPYGDAIWRAAASLVGESEPDRVTLPEEIAA</sequence>
<dbReference type="Pfam" id="PF13379">
    <property type="entry name" value="NMT1_2"/>
    <property type="match status" value="1"/>
</dbReference>
<evidence type="ECO:0000256" key="5">
    <source>
        <dbReference type="ARBA" id="ARBA00023136"/>
    </source>
</evidence>
<organism evidence="6 7">
    <name type="scientific">Craurococcus roseus</name>
    <dbReference type="NCBI Taxonomy" id="77585"/>
    <lineage>
        <taxon>Bacteria</taxon>
        <taxon>Pseudomonadati</taxon>
        <taxon>Pseudomonadota</taxon>
        <taxon>Alphaproteobacteria</taxon>
        <taxon>Acetobacterales</taxon>
        <taxon>Acetobacteraceae</taxon>
        <taxon>Craurococcus</taxon>
    </lineage>
</organism>
<reference evidence="7" key="1">
    <citation type="journal article" date="2019" name="Int. J. Syst. Evol. Microbiol.">
        <title>The Global Catalogue of Microorganisms (GCM) 10K type strain sequencing project: providing services to taxonomists for standard genome sequencing and annotation.</title>
        <authorList>
            <consortium name="The Broad Institute Genomics Platform"/>
            <consortium name="The Broad Institute Genome Sequencing Center for Infectious Disease"/>
            <person name="Wu L."/>
            <person name="Ma J."/>
        </authorList>
    </citation>
    <scope>NUCLEOTIDE SEQUENCE [LARGE SCALE GENOMIC DNA]</scope>
    <source>
        <strain evidence="7">JCM 9933</strain>
    </source>
</reference>
<keyword evidence="3" id="KW-1003">Cell membrane</keyword>
<dbReference type="RefSeq" id="WP_343894012.1">
    <property type="nucleotide sequence ID" value="NZ_BAAAFZ010000008.1"/>
</dbReference>
<keyword evidence="7" id="KW-1185">Reference proteome</keyword>
<dbReference type="SUPFAM" id="SSF53850">
    <property type="entry name" value="Periplasmic binding protein-like II"/>
    <property type="match status" value="1"/>
</dbReference>
<evidence type="ECO:0000256" key="1">
    <source>
        <dbReference type="ARBA" id="ARBA00004308"/>
    </source>
</evidence>
<gene>
    <name evidence="6" type="ORF">GCM10009416_09510</name>
</gene>
<keyword evidence="5" id="KW-0472">Membrane</keyword>
<comment type="caution">
    <text evidence="6">The sequence shown here is derived from an EMBL/GenBank/DDBJ whole genome shotgun (WGS) entry which is preliminary data.</text>
</comment>
<evidence type="ECO:0000313" key="6">
    <source>
        <dbReference type="EMBL" id="GAA0572944.1"/>
    </source>
</evidence>
<evidence type="ECO:0000256" key="3">
    <source>
        <dbReference type="ARBA" id="ARBA00022475"/>
    </source>
</evidence>
<keyword evidence="2" id="KW-0813">Transport</keyword>
<protein>
    <submittedName>
        <fullName evidence="6">CmpA/NrtA family ABC transporter substrate-binding protein</fullName>
    </submittedName>
</protein>
<dbReference type="Gene3D" id="3.40.190.10">
    <property type="entry name" value="Periplasmic binding protein-like II"/>
    <property type="match status" value="2"/>
</dbReference>
<evidence type="ECO:0000256" key="2">
    <source>
        <dbReference type="ARBA" id="ARBA00022448"/>
    </source>
</evidence>
<accession>A0ABP3PUT2</accession>
<dbReference type="CDD" id="cd13553">
    <property type="entry name" value="PBP2_NrtA_CpmA_like"/>
    <property type="match status" value="1"/>
</dbReference>
<proteinExistence type="predicted"/>
<dbReference type="Proteomes" id="UP001501588">
    <property type="component" value="Unassembled WGS sequence"/>
</dbReference>
<dbReference type="PANTHER" id="PTHR30024">
    <property type="entry name" value="ALIPHATIC SULFONATES-BINDING PROTEIN-RELATED"/>
    <property type="match status" value="1"/>
</dbReference>
<dbReference type="EMBL" id="BAAAFZ010000008">
    <property type="protein sequence ID" value="GAA0572944.1"/>
    <property type="molecule type" value="Genomic_DNA"/>
</dbReference>
<comment type="subcellular location">
    <subcellularLocation>
        <location evidence="1">Endomembrane system</location>
    </subcellularLocation>
</comment>
<evidence type="ECO:0000313" key="7">
    <source>
        <dbReference type="Proteomes" id="UP001501588"/>
    </source>
</evidence>
<dbReference type="PANTHER" id="PTHR30024:SF43">
    <property type="entry name" value="BLL4572 PROTEIN"/>
    <property type="match status" value="1"/>
</dbReference>
<dbReference type="InterPro" id="IPR044527">
    <property type="entry name" value="NrtA/CpmA_ABC-bd_dom"/>
</dbReference>